<organism evidence="22">
    <name type="scientific">Arachnothera longirostra</name>
    <name type="common">little spiderhunter</name>
    <dbReference type="NCBI Taxonomy" id="237415"/>
    <lineage>
        <taxon>Eukaryota</taxon>
        <taxon>Metazoa</taxon>
        <taxon>Chordata</taxon>
        <taxon>Craniata</taxon>
        <taxon>Vertebrata</taxon>
        <taxon>Euteleostomi</taxon>
        <taxon>Archelosauria</taxon>
        <taxon>Archosauria</taxon>
        <taxon>Dinosauria</taxon>
        <taxon>Saurischia</taxon>
        <taxon>Theropoda</taxon>
        <taxon>Coelurosauria</taxon>
        <taxon>Aves</taxon>
        <taxon>Neognathae</taxon>
        <taxon>Neoaves</taxon>
        <taxon>Telluraves</taxon>
        <taxon>Australaves</taxon>
        <taxon>Passeriformes</taxon>
        <taxon>Passeroidea</taxon>
        <taxon>Nectariniidae</taxon>
        <taxon>Arachnothera</taxon>
    </lineage>
</organism>
<dbReference type="PANTHER" id="PTHR19271:SF16">
    <property type="entry name" value="CYTOCHROME B"/>
    <property type="match status" value="1"/>
</dbReference>
<evidence type="ECO:0000256" key="14">
    <source>
        <dbReference type="ARBA" id="ARBA00023128"/>
    </source>
</evidence>
<dbReference type="InterPro" id="IPR027387">
    <property type="entry name" value="Cytb/b6-like_sf"/>
</dbReference>
<keyword evidence="5 18" id="KW-0349">Heme</keyword>
<dbReference type="AlphaFoldDB" id="C5HLR4"/>
<dbReference type="Pfam" id="PF00033">
    <property type="entry name" value="Cytochrome_B"/>
    <property type="match status" value="1"/>
</dbReference>
<feature type="transmembrane region" description="Helical" evidence="19">
    <location>
        <begin position="30"/>
        <end position="57"/>
    </location>
</feature>
<evidence type="ECO:0000259" key="20">
    <source>
        <dbReference type="PROSITE" id="PS51002"/>
    </source>
</evidence>
<evidence type="ECO:0000256" key="16">
    <source>
        <dbReference type="ARBA" id="ARBA00061233"/>
    </source>
</evidence>
<dbReference type="Gene3D" id="1.20.810.10">
    <property type="entry name" value="Cytochrome Bc1 Complex, Chain C"/>
    <property type="match status" value="1"/>
</dbReference>
<evidence type="ECO:0000256" key="18">
    <source>
        <dbReference type="PIRSR" id="PIRSR038885-2"/>
    </source>
</evidence>
<keyword evidence="9" id="KW-0999">Mitochondrion inner membrane</keyword>
<evidence type="ECO:0000256" key="9">
    <source>
        <dbReference type="ARBA" id="ARBA00022792"/>
    </source>
</evidence>
<evidence type="ECO:0000256" key="3">
    <source>
        <dbReference type="ARBA" id="ARBA00013531"/>
    </source>
</evidence>
<keyword evidence="15 19" id="KW-0472">Membrane</keyword>
<evidence type="ECO:0000256" key="10">
    <source>
        <dbReference type="ARBA" id="ARBA00022982"/>
    </source>
</evidence>
<keyword evidence="13" id="KW-0830">Ubiquinone</keyword>
<keyword evidence="4 19" id="KW-0813">Transport</keyword>
<sequence>MALNLRKNHRLMKVINDALIDLPTPSNISIWWNFGSLLGICLVTQIITGLLLAMHYTADTNLAFSSVSHICRNVQFGWLIRNLHANGASFFFICIYLHIGRGLYYGSYLYKETWNIGVILLLMLMATAFVGYVLPWGQMSFWGATVITNLFSAIPYIGQTLVEWAWGGFSVDNPTLTRFFALHFLLPFVIAGLTLVHLTFLHETGSNNPTGVPSDCDKIPFHPYYTTKDILGFALMLALLAGLALFSPNMLGDPENFTPANPLVTPPHIKPEWYFLFAYAILRSIPNKLGGVLALAASILVLFLVPLLHTSKQRSMTFRPISQILFWTLVANILVLTWVGSQPVEHPFIIIGQLASLSYFTIILVLFPLASILENKLLKL</sequence>
<evidence type="ECO:0000256" key="8">
    <source>
        <dbReference type="ARBA" id="ARBA00022723"/>
    </source>
</evidence>
<comment type="cofactor">
    <cofactor evidence="19">
        <name>heme b</name>
        <dbReference type="ChEBI" id="CHEBI:60344"/>
    </cofactor>
    <text evidence="19">Binds 2 heme groups non-covalently.</text>
</comment>
<dbReference type="PANTHER" id="PTHR19271">
    <property type="entry name" value="CYTOCHROME B"/>
    <property type="match status" value="1"/>
</dbReference>
<feature type="binding site" description="axial binding residue" evidence="18">
    <location>
        <position position="84"/>
    </location>
    <ligand>
        <name>heme b</name>
        <dbReference type="ChEBI" id="CHEBI:60344"/>
        <label>b562</label>
    </ligand>
    <ligandPart>
        <name>Fe</name>
        <dbReference type="ChEBI" id="CHEBI:18248"/>
    </ligandPart>
</feature>
<dbReference type="GO" id="GO:0046872">
    <property type="term" value="F:metal ion binding"/>
    <property type="evidence" value="ECO:0007669"/>
    <property type="project" value="UniProtKB-UniRule"/>
</dbReference>
<comment type="similarity">
    <text evidence="16 19">Belongs to the cytochrome b family.</text>
</comment>
<feature type="transmembrane region" description="Helical" evidence="19">
    <location>
        <begin position="141"/>
        <end position="159"/>
    </location>
</feature>
<evidence type="ECO:0000256" key="11">
    <source>
        <dbReference type="ARBA" id="ARBA00022989"/>
    </source>
</evidence>
<evidence type="ECO:0000256" key="13">
    <source>
        <dbReference type="ARBA" id="ARBA00023075"/>
    </source>
</evidence>
<feature type="transmembrane region" description="Helical" evidence="19">
    <location>
        <begin position="78"/>
        <end position="99"/>
    </location>
</feature>
<dbReference type="InterPro" id="IPR036150">
    <property type="entry name" value="Cyt_b/b6_C_sf"/>
</dbReference>
<evidence type="ECO:0000256" key="5">
    <source>
        <dbReference type="ARBA" id="ARBA00022617"/>
    </source>
</evidence>
<dbReference type="CDD" id="cd00284">
    <property type="entry name" value="Cytochrome_b_N"/>
    <property type="match status" value="1"/>
</dbReference>
<dbReference type="SUPFAM" id="SSF81342">
    <property type="entry name" value="Transmembrane di-heme cytochromes"/>
    <property type="match status" value="1"/>
</dbReference>
<geneLocation type="mitochondrion" evidence="22"/>
<protein>
    <recommendedName>
        <fullName evidence="3 19">Cytochrome b</fullName>
    </recommendedName>
</protein>
<evidence type="ECO:0000256" key="17">
    <source>
        <dbReference type="PIRSR" id="PIRSR038885-1"/>
    </source>
</evidence>
<evidence type="ECO:0000313" key="22">
    <source>
        <dbReference type="EMBL" id="ACR81251.1"/>
    </source>
</evidence>
<evidence type="ECO:0000259" key="21">
    <source>
        <dbReference type="PROSITE" id="PS51003"/>
    </source>
</evidence>
<dbReference type="InterPro" id="IPR048259">
    <property type="entry name" value="Cytochrome_b_N_euk/bac"/>
</dbReference>
<feature type="transmembrane region" description="Helical" evidence="19">
    <location>
        <begin position="347"/>
        <end position="373"/>
    </location>
</feature>
<dbReference type="GO" id="GO:0005743">
    <property type="term" value="C:mitochondrial inner membrane"/>
    <property type="evidence" value="ECO:0007669"/>
    <property type="project" value="UniProtKB-SubCell"/>
</dbReference>
<name>C5HLR4_9PASE</name>
<dbReference type="InterPro" id="IPR016174">
    <property type="entry name" value="Di-haem_cyt_TM"/>
</dbReference>
<keyword evidence="7 19" id="KW-0812">Transmembrane</keyword>
<feature type="binding site" evidence="17">
    <location>
        <position position="202"/>
    </location>
    <ligand>
        <name>a ubiquinone</name>
        <dbReference type="ChEBI" id="CHEBI:16389"/>
    </ligand>
</feature>
<dbReference type="PROSITE" id="PS51002">
    <property type="entry name" value="CYTB_NTER"/>
    <property type="match status" value="1"/>
</dbReference>
<evidence type="ECO:0000256" key="2">
    <source>
        <dbReference type="ARBA" id="ARBA00004448"/>
    </source>
</evidence>
<dbReference type="GO" id="GO:0045275">
    <property type="term" value="C:respiratory chain complex III"/>
    <property type="evidence" value="ECO:0007669"/>
    <property type="project" value="InterPro"/>
</dbReference>
<evidence type="ECO:0000256" key="12">
    <source>
        <dbReference type="ARBA" id="ARBA00023004"/>
    </source>
</evidence>
<dbReference type="PIRSF" id="PIRSF038885">
    <property type="entry name" value="COB"/>
    <property type="match status" value="1"/>
</dbReference>
<dbReference type="InterPro" id="IPR005797">
    <property type="entry name" value="Cyt_b/b6_N"/>
</dbReference>
<dbReference type="Pfam" id="PF00032">
    <property type="entry name" value="Cytochrom_B_C"/>
    <property type="match status" value="1"/>
</dbReference>
<keyword evidence="14 19" id="KW-0496">Mitochondrion</keyword>
<feature type="transmembrane region" description="Helical" evidence="19">
    <location>
        <begin position="321"/>
        <end position="341"/>
    </location>
</feature>
<feature type="domain" description="Cytochrome b/b6 C-terminal region profile" evidence="21">
    <location>
        <begin position="211"/>
        <end position="380"/>
    </location>
</feature>
<dbReference type="FunFam" id="1.20.810.10:FF:000002">
    <property type="entry name" value="Cytochrome b"/>
    <property type="match status" value="1"/>
</dbReference>
<evidence type="ECO:0000256" key="7">
    <source>
        <dbReference type="ARBA" id="ARBA00022692"/>
    </source>
</evidence>
<dbReference type="SUPFAM" id="SSF81648">
    <property type="entry name" value="a domain/subunit of cytochrome bc1 complex (Ubiquinol-cytochrome c reductase)"/>
    <property type="match status" value="1"/>
</dbReference>
<feature type="binding site" description="axial binding residue" evidence="18">
    <location>
        <position position="197"/>
    </location>
    <ligand>
        <name>heme b</name>
        <dbReference type="ChEBI" id="CHEBI:60344"/>
        <label>b566</label>
    </ligand>
    <ligandPart>
        <name>Fe</name>
        <dbReference type="ChEBI" id="CHEBI:18248"/>
    </ligandPart>
</feature>
<dbReference type="GO" id="GO:0008121">
    <property type="term" value="F:quinol-cytochrome-c reductase activity"/>
    <property type="evidence" value="ECO:0007669"/>
    <property type="project" value="InterPro"/>
</dbReference>
<comment type="cofactor">
    <cofactor evidence="18">
        <name>heme</name>
        <dbReference type="ChEBI" id="CHEBI:30413"/>
    </cofactor>
    <text evidence="18">Binds 2 heme groups non-covalently.</text>
</comment>
<keyword evidence="12 18" id="KW-0408">Iron</keyword>
<feature type="transmembrane region" description="Helical" evidence="19">
    <location>
        <begin position="230"/>
        <end position="247"/>
    </location>
</feature>
<keyword evidence="6 19" id="KW-0679">Respiratory chain</keyword>
<feature type="transmembrane region" description="Helical" evidence="19">
    <location>
        <begin position="289"/>
        <end position="309"/>
    </location>
</feature>
<dbReference type="CDD" id="cd00290">
    <property type="entry name" value="cytochrome_b_C"/>
    <property type="match status" value="1"/>
</dbReference>
<dbReference type="InterPro" id="IPR005798">
    <property type="entry name" value="Cyt_b/b6_C"/>
</dbReference>
<evidence type="ECO:0000256" key="6">
    <source>
        <dbReference type="ARBA" id="ARBA00022660"/>
    </source>
</evidence>
<evidence type="ECO:0000256" key="4">
    <source>
        <dbReference type="ARBA" id="ARBA00022448"/>
    </source>
</evidence>
<keyword evidence="10 19" id="KW-0249">Electron transport</keyword>
<dbReference type="InterPro" id="IPR030689">
    <property type="entry name" value="Cytochrome_b"/>
</dbReference>
<evidence type="ECO:0000256" key="1">
    <source>
        <dbReference type="ARBA" id="ARBA00002566"/>
    </source>
</evidence>
<dbReference type="PROSITE" id="PS51003">
    <property type="entry name" value="CYTB_CTER"/>
    <property type="match status" value="1"/>
</dbReference>
<feature type="binding site" description="axial binding residue" evidence="18">
    <location>
        <position position="183"/>
    </location>
    <ligand>
        <name>heme b</name>
        <dbReference type="ChEBI" id="CHEBI:60344"/>
        <label>b562</label>
    </ligand>
    <ligandPart>
        <name>Fe</name>
        <dbReference type="ChEBI" id="CHEBI:18248"/>
    </ligandPart>
</feature>
<keyword evidence="11 19" id="KW-1133">Transmembrane helix</keyword>
<dbReference type="GO" id="GO:0006122">
    <property type="term" value="P:mitochondrial electron transport, ubiquinol to cytochrome c"/>
    <property type="evidence" value="ECO:0007669"/>
    <property type="project" value="TreeGrafter"/>
</dbReference>
<comment type="subcellular location">
    <subcellularLocation>
        <location evidence="2">Mitochondrion inner membrane</location>
        <topology evidence="2">Multi-pass membrane protein</topology>
    </subcellularLocation>
</comment>
<dbReference type="EMBL" id="FJ487690">
    <property type="protein sequence ID" value="ACR81251.1"/>
    <property type="molecule type" value="Genomic_DNA"/>
</dbReference>
<evidence type="ECO:0000256" key="15">
    <source>
        <dbReference type="ARBA" id="ARBA00023136"/>
    </source>
</evidence>
<evidence type="ECO:0000256" key="19">
    <source>
        <dbReference type="RuleBase" id="RU362117"/>
    </source>
</evidence>
<proteinExistence type="inferred from homology"/>
<dbReference type="InterPro" id="IPR048260">
    <property type="entry name" value="Cytochrome_b_C_euk/bac"/>
</dbReference>
<reference evidence="22" key="1">
    <citation type="submission" date="2008-11" db="EMBL/GenBank/DDBJ databases">
        <title>Genetic evidence suggests a dramatic underestimation of Philippine bird endemicity.</title>
        <authorList>
            <person name="Lohman D.J."/>
            <person name="Ingram K.K."/>
            <person name="Prawiradilaga D.M."/>
            <person name="Sheldon F.H."/>
            <person name="Wang L.K."/>
            <person name="Ng P.K.L."/>
            <person name="Ong P.S."/>
            <person name="Meier R."/>
        </authorList>
    </citation>
    <scope>NUCLEOTIDE SEQUENCE</scope>
</reference>
<accession>C5HLR4</accession>
<keyword evidence="8 18" id="KW-0479">Metal-binding</keyword>
<feature type="transmembrane region" description="Helical" evidence="19">
    <location>
        <begin position="114"/>
        <end position="134"/>
    </location>
</feature>
<dbReference type="GO" id="GO:0016491">
    <property type="term" value="F:oxidoreductase activity"/>
    <property type="evidence" value="ECO:0007669"/>
    <property type="project" value="UniProtKB-UniRule"/>
</dbReference>
<comment type="function">
    <text evidence="1 19">Component of the ubiquinol-cytochrome c reductase complex (complex III or cytochrome b-c1 complex) that is part of the mitochondrial respiratory chain. The b-c1 complex mediates electron transfer from ubiquinol to cytochrome c. Contributes to the generation of a proton gradient across the mitochondrial membrane that is then used for ATP synthesis.</text>
</comment>
<feature type="binding site" description="axial binding residue" evidence="18">
    <location>
        <position position="98"/>
    </location>
    <ligand>
        <name>heme b</name>
        <dbReference type="ChEBI" id="CHEBI:60344"/>
        <label>b566</label>
    </ligand>
    <ligandPart>
        <name>Fe</name>
        <dbReference type="ChEBI" id="CHEBI:18248"/>
    </ligandPart>
</feature>
<feature type="transmembrane region" description="Helical" evidence="19">
    <location>
        <begin position="179"/>
        <end position="201"/>
    </location>
</feature>
<feature type="domain" description="Cytochrome b/b6 N-terminal region profile" evidence="20">
    <location>
        <begin position="2"/>
        <end position="210"/>
    </location>
</feature>
<gene>
    <name evidence="22" type="primary">cytb</name>
</gene>